<reference evidence="10" key="1">
    <citation type="submission" date="2023-09" db="EMBL/GenBank/DDBJ databases">
        <authorList>
            <person name="Li S."/>
            <person name="Li X."/>
            <person name="Zhang C."/>
            <person name="Zhao Z."/>
        </authorList>
    </citation>
    <scope>NUCLEOTIDE SEQUENCE [LARGE SCALE GENOMIC DNA]</scope>
    <source>
        <strain evidence="10">SQ345</strain>
    </source>
</reference>
<dbReference type="InterPro" id="IPR058031">
    <property type="entry name" value="AAA_lid_NorR"/>
</dbReference>
<evidence type="ECO:0000259" key="7">
    <source>
        <dbReference type="PROSITE" id="PS50112"/>
    </source>
</evidence>
<dbReference type="PROSITE" id="PS00675">
    <property type="entry name" value="SIGMA54_INTERACT_1"/>
    <property type="match status" value="1"/>
</dbReference>
<dbReference type="InterPro" id="IPR035965">
    <property type="entry name" value="PAS-like_dom_sf"/>
</dbReference>
<dbReference type="Pfam" id="PF00990">
    <property type="entry name" value="GGDEF"/>
    <property type="match status" value="1"/>
</dbReference>
<dbReference type="CDD" id="cd00130">
    <property type="entry name" value="PAS"/>
    <property type="match status" value="1"/>
</dbReference>
<keyword evidence="1" id="KW-0547">Nucleotide-binding</keyword>
<dbReference type="SMART" id="SM00091">
    <property type="entry name" value="PAS"/>
    <property type="match status" value="1"/>
</dbReference>
<gene>
    <name evidence="9" type="ORF">RI845_08690</name>
</gene>
<dbReference type="InterPro" id="IPR003593">
    <property type="entry name" value="AAA+_ATPase"/>
</dbReference>
<dbReference type="InterPro" id="IPR025662">
    <property type="entry name" value="Sigma_54_int_dom_ATP-bd_1"/>
</dbReference>
<evidence type="ECO:0000256" key="5">
    <source>
        <dbReference type="ARBA" id="ARBA00023163"/>
    </source>
</evidence>
<keyword evidence="4" id="KW-0238">DNA-binding</keyword>
<dbReference type="CDD" id="cd01949">
    <property type="entry name" value="GGDEF"/>
    <property type="match status" value="1"/>
</dbReference>
<sequence length="1017" mass="113957">MINTNNNKTVLLISNSESSTEISASLKQQNLIVSLSSQNINQVVSTREFVGFDFVIIDTKDIESAIDKERLSTQMNCPVLFLNAEHEPSAMDNYQQAKYTFSEFFWPINEIELQQKLHLSLYKFNIREQEQKQSHLLQNTISCIGDILVYLDQQGEVVDISNTAELLFGKTLEDVRGKPWYNLIQTRLDLTAKQSQQFISTAIKIQTVTKLQPLAIQIAHGSSQLVDGVVGPISYANGTKGVVLILRQLTSLNSLPKEFNFVPKNKDNASETALVSGILLLSPDNFNELNLQHGRNYGDKVLYSIGDLLREFVRPTDMASHYGGTMFMVMFSQSSAAQIKNIVNQLQKRLKEHKFLEEKTSLNFSIGVAINSKLLNYSPVELFYQANYSLSQARELGGAQIREWQSQNAMLQIGNLDRLSGNVSQSANNDYQKMLMQWSILNFLNEIEQLPVFIKELLSQVINGFGLKAAGFYTLENNSLNLQQALNSSGNELTNADVCLSENQVSHIKSIQNEHGKVFTSVLADHGIEKIIPIYVPNKPGAFLWLSSDQDQDITSKDHHVLYNIADFAAVKIERLCAGANDTKQVESSNSLNFWYQSSAMANLMKEVEMVAPTNATVLITGESGTGKEMLAQSIHQLSDRKDKPFIIFDCGAVVESLVESELFGHQKGAFTGANRDVAGRIHEANGGTLFLDEIGELPLEVQVKLLRFVQEKQYSKVGSGQVKKVDVRLVAATNVDLKEQITKGKFRQDLYFRLNVFKIENVPLRQRTDDILLIAKSYLDIFSTEYNKGIIDFSEQAKQALLEYQWPGNIRELKNLVHRSVIVCSDNVVSCNNLGLFPAELSINNDTEKMAGQNNNQTETVVVNNDFAINQTSVNDEVPEQSISIAKNVINHCLTSNSSEAIIAIGPWVEYQLYRLSLEQHQHVALQAANSLNIAESTFRRRWKKLQADAELINAPGFYEQFALVEHIQQLNMVESKVAYSQSLLAQACKELRLSLKLTSSLLAVSAPTLRRLVAR</sequence>
<evidence type="ECO:0000256" key="2">
    <source>
        <dbReference type="ARBA" id="ARBA00022840"/>
    </source>
</evidence>
<dbReference type="SMART" id="SM00267">
    <property type="entry name" value="GGDEF"/>
    <property type="match status" value="1"/>
</dbReference>
<dbReference type="Gene3D" id="3.40.50.300">
    <property type="entry name" value="P-loop containing nucleotide triphosphate hydrolases"/>
    <property type="match status" value="1"/>
</dbReference>
<keyword evidence="3" id="KW-0805">Transcription regulation</keyword>
<keyword evidence="10" id="KW-1185">Reference proteome</keyword>
<dbReference type="PANTHER" id="PTHR32071">
    <property type="entry name" value="TRANSCRIPTIONAL REGULATORY PROTEIN"/>
    <property type="match status" value="1"/>
</dbReference>
<protein>
    <submittedName>
        <fullName evidence="9">Sigma 54-interacting transcriptional regulator</fullName>
    </submittedName>
</protein>
<dbReference type="PROSITE" id="PS50887">
    <property type="entry name" value="GGDEF"/>
    <property type="match status" value="1"/>
</dbReference>
<organism evidence="9 10">
    <name type="scientific">Thalassotalea nanhaiensis</name>
    <dbReference type="NCBI Taxonomy" id="3065648"/>
    <lineage>
        <taxon>Bacteria</taxon>
        <taxon>Pseudomonadati</taxon>
        <taxon>Pseudomonadota</taxon>
        <taxon>Gammaproteobacteria</taxon>
        <taxon>Alteromonadales</taxon>
        <taxon>Colwelliaceae</taxon>
        <taxon>Thalassotalea</taxon>
    </lineage>
</organism>
<dbReference type="RefSeq" id="WP_348389344.1">
    <property type="nucleotide sequence ID" value="NZ_CP134146.1"/>
</dbReference>
<dbReference type="SMART" id="SM00382">
    <property type="entry name" value="AAA"/>
    <property type="match status" value="1"/>
</dbReference>
<dbReference type="Pfam" id="PF00158">
    <property type="entry name" value="Sigma54_activat"/>
    <property type="match status" value="1"/>
</dbReference>
<keyword evidence="2" id="KW-0067">ATP-binding</keyword>
<dbReference type="Proteomes" id="UP001248581">
    <property type="component" value="Chromosome"/>
</dbReference>
<dbReference type="Pfam" id="PF25601">
    <property type="entry name" value="AAA_lid_14"/>
    <property type="match status" value="1"/>
</dbReference>
<dbReference type="NCBIfam" id="TIGR00254">
    <property type="entry name" value="GGDEF"/>
    <property type="match status" value="1"/>
</dbReference>
<evidence type="ECO:0000313" key="9">
    <source>
        <dbReference type="EMBL" id="WNC70203.1"/>
    </source>
</evidence>
<dbReference type="NCBIfam" id="TIGR00229">
    <property type="entry name" value="sensory_box"/>
    <property type="match status" value="1"/>
</dbReference>
<dbReference type="Gene3D" id="3.30.450.20">
    <property type="entry name" value="PAS domain"/>
    <property type="match status" value="1"/>
</dbReference>
<dbReference type="InterPro" id="IPR029787">
    <property type="entry name" value="Nucleotide_cyclase"/>
</dbReference>
<dbReference type="InterPro" id="IPR043128">
    <property type="entry name" value="Rev_trsase/Diguanyl_cyclase"/>
</dbReference>
<dbReference type="InterPro" id="IPR000014">
    <property type="entry name" value="PAS"/>
</dbReference>
<feature type="domain" description="PAS" evidence="7">
    <location>
        <begin position="133"/>
        <end position="178"/>
    </location>
</feature>
<dbReference type="InterPro" id="IPR025944">
    <property type="entry name" value="Sigma_54_int_dom_CS"/>
</dbReference>
<evidence type="ECO:0000256" key="4">
    <source>
        <dbReference type="ARBA" id="ARBA00023125"/>
    </source>
</evidence>
<dbReference type="Pfam" id="PF00989">
    <property type="entry name" value="PAS"/>
    <property type="match status" value="1"/>
</dbReference>
<dbReference type="InterPro" id="IPR027417">
    <property type="entry name" value="P-loop_NTPase"/>
</dbReference>
<dbReference type="InterPro" id="IPR013767">
    <property type="entry name" value="PAS_fold"/>
</dbReference>
<dbReference type="PROSITE" id="PS00688">
    <property type="entry name" value="SIGMA54_INTERACT_3"/>
    <property type="match status" value="1"/>
</dbReference>
<feature type="domain" description="Sigma-54 factor interaction" evidence="6">
    <location>
        <begin position="594"/>
        <end position="823"/>
    </location>
</feature>
<proteinExistence type="predicted"/>
<dbReference type="Gene3D" id="1.10.8.60">
    <property type="match status" value="1"/>
</dbReference>
<evidence type="ECO:0000313" key="10">
    <source>
        <dbReference type="Proteomes" id="UP001248581"/>
    </source>
</evidence>
<feature type="domain" description="GGDEF" evidence="8">
    <location>
        <begin position="274"/>
        <end position="406"/>
    </location>
</feature>
<evidence type="ECO:0000259" key="8">
    <source>
        <dbReference type="PROSITE" id="PS50887"/>
    </source>
</evidence>
<dbReference type="InterPro" id="IPR000160">
    <property type="entry name" value="GGDEF_dom"/>
</dbReference>
<dbReference type="SUPFAM" id="SSF52540">
    <property type="entry name" value="P-loop containing nucleoside triphosphate hydrolases"/>
    <property type="match status" value="1"/>
</dbReference>
<dbReference type="PROSITE" id="PS50112">
    <property type="entry name" value="PAS"/>
    <property type="match status" value="1"/>
</dbReference>
<evidence type="ECO:0000256" key="3">
    <source>
        <dbReference type="ARBA" id="ARBA00023015"/>
    </source>
</evidence>
<dbReference type="PROSITE" id="PS50045">
    <property type="entry name" value="SIGMA54_INTERACT_4"/>
    <property type="match status" value="1"/>
</dbReference>
<dbReference type="PANTHER" id="PTHR32071:SF117">
    <property type="entry name" value="PTS-DEPENDENT DIHYDROXYACETONE KINASE OPERON REGULATORY PROTEIN-RELATED"/>
    <property type="match status" value="1"/>
</dbReference>
<dbReference type="PROSITE" id="PS00676">
    <property type="entry name" value="SIGMA54_INTERACT_2"/>
    <property type="match status" value="1"/>
</dbReference>
<evidence type="ECO:0000259" key="6">
    <source>
        <dbReference type="PROSITE" id="PS50045"/>
    </source>
</evidence>
<evidence type="ECO:0000256" key="1">
    <source>
        <dbReference type="ARBA" id="ARBA00022741"/>
    </source>
</evidence>
<accession>A0ABY9TMV7</accession>
<dbReference type="SUPFAM" id="SSF55073">
    <property type="entry name" value="Nucleotide cyclase"/>
    <property type="match status" value="1"/>
</dbReference>
<keyword evidence="5" id="KW-0804">Transcription</keyword>
<dbReference type="EMBL" id="CP134146">
    <property type="protein sequence ID" value="WNC70203.1"/>
    <property type="molecule type" value="Genomic_DNA"/>
</dbReference>
<name>A0ABY9TMV7_9GAMM</name>
<dbReference type="InterPro" id="IPR002078">
    <property type="entry name" value="Sigma_54_int"/>
</dbReference>
<dbReference type="InterPro" id="IPR025943">
    <property type="entry name" value="Sigma_54_int_dom_ATP-bd_2"/>
</dbReference>
<dbReference type="CDD" id="cd00009">
    <property type="entry name" value="AAA"/>
    <property type="match status" value="1"/>
</dbReference>
<dbReference type="Gene3D" id="3.30.70.270">
    <property type="match status" value="1"/>
</dbReference>
<dbReference type="SUPFAM" id="SSF55785">
    <property type="entry name" value="PYP-like sensor domain (PAS domain)"/>
    <property type="match status" value="1"/>
</dbReference>